<proteinExistence type="predicted"/>
<dbReference type="Proteomes" id="UP000818029">
    <property type="component" value="Chromosome A01"/>
</dbReference>
<gene>
    <name evidence="2" type="primary">LOC121229800</name>
</gene>
<organism evidence="1 2">
    <name type="scientific">Gossypium hirsutum</name>
    <name type="common">Upland cotton</name>
    <name type="synonym">Gossypium mexicanum</name>
    <dbReference type="NCBI Taxonomy" id="3635"/>
    <lineage>
        <taxon>Eukaryota</taxon>
        <taxon>Viridiplantae</taxon>
        <taxon>Streptophyta</taxon>
        <taxon>Embryophyta</taxon>
        <taxon>Tracheophyta</taxon>
        <taxon>Spermatophyta</taxon>
        <taxon>Magnoliopsida</taxon>
        <taxon>eudicotyledons</taxon>
        <taxon>Gunneridae</taxon>
        <taxon>Pentapetalae</taxon>
        <taxon>rosids</taxon>
        <taxon>malvids</taxon>
        <taxon>Malvales</taxon>
        <taxon>Malvaceae</taxon>
        <taxon>Malvoideae</taxon>
        <taxon>Gossypium</taxon>
    </lineage>
</organism>
<reference evidence="1" key="1">
    <citation type="journal article" date="2020" name="Nat. Genet.">
        <title>Genomic diversifications of five Gossypium allopolyploid species and their impact on cotton improvement.</title>
        <authorList>
            <person name="Chen Z.J."/>
            <person name="Sreedasyam A."/>
            <person name="Ando A."/>
            <person name="Song Q."/>
            <person name="De Santiago L.M."/>
            <person name="Hulse-Kemp A.M."/>
            <person name="Ding M."/>
            <person name="Ye W."/>
            <person name="Kirkbride R.C."/>
            <person name="Jenkins J."/>
            <person name="Plott C."/>
            <person name="Lovell J."/>
            <person name="Lin Y.M."/>
            <person name="Vaughn R."/>
            <person name="Liu B."/>
            <person name="Simpson S."/>
            <person name="Scheffler B.E."/>
            <person name="Wen L."/>
            <person name="Saski C.A."/>
            <person name="Grover C.E."/>
            <person name="Hu G."/>
            <person name="Conover J.L."/>
            <person name="Carlson J.W."/>
            <person name="Shu S."/>
            <person name="Boston L.B."/>
            <person name="Williams M."/>
            <person name="Peterson D.G."/>
            <person name="McGee K."/>
            <person name="Jones D.C."/>
            <person name="Wendel J.F."/>
            <person name="Stelly D.M."/>
            <person name="Grimwood J."/>
            <person name="Schmutz J."/>
        </authorList>
    </citation>
    <scope>NUCLEOTIDE SEQUENCE [LARGE SCALE GENOMIC DNA]</scope>
    <source>
        <strain evidence="1">cv. TM-1</strain>
    </source>
</reference>
<accession>A0ABM3BU74</accession>
<evidence type="ECO:0000313" key="1">
    <source>
        <dbReference type="Proteomes" id="UP000818029"/>
    </source>
</evidence>
<dbReference type="GeneID" id="121229800"/>
<reference evidence="2" key="2">
    <citation type="submission" date="2025-08" db="UniProtKB">
        <authorList>
            <consortium name="RefSeq"/>
        </authorList>
    </citation>
    <scope>IDENTIFICATION</scope>
</reference>
<keyword evidence="1" id="KW-1185">Reference proteome</keyword>
<evidence type="ECO:0000313" key="2">
    <source>
        <dbReference type="RefSeq" id="XP_040970604.1"/>
    </source>
</evidence>
<protein>
    <submittedName>
        <fullName evidence="2">Uncharacterized protein isoform X1</fullName>
    </submittedName>
</protein>
<dbReference type="RefSeq" id="XP_040970604.1">
    <property type="nucleotide sequence ID" value="XM_041114670.1"/>
</dbReference>
<sequence>MILFFMVVESCAKVYFQPRSHRYNPSVHIHPSFRQPTPPDERIFLLKQRKRNAKNSFCNRHREGIQTSSQIETFRPSPIFHAIPFKTSPLVAHRRFQVKEVSQMLARVGGHRRLNYTIKLLIDI</sequence>
<name>A0ABM3BU74_GOSHI</name>